<organism evidence="5 6">
    <name type="scientific">Candolleomyces eurysporus</name>
    <dbReference type="NCBI Taxonomy" id="2828524"/>
    <lineage>
        <taxon>Eukaryota</taxon>
        <taxon>Fungi</taxon>
        <taxon>Dikarya</taxon>
        <taxon>Basidiomycota</taxon>
        <taxon>Agaricomycotina</taxon>
        <taxon>Agaricomycetes</taxon>
        <taxon>Agaricomycetidae</taxon>
        <taxon>Agaricales</taxon>
        <taxon>Agaricineae</taxon>
        <taxon>Psathyrellaceae</taxon>
        <taxon>Candolleomyces</taxon>
    </lineage>
</organism>
<evidence type="ECO:0000256" key="2">
    <source>
        <dbReference type="SAM" id="MobiDB-lite"/>
    </source>
</evidence>
<evidence type="ECO:0008006" key="7">
    <source>
        <dbReference type="Google" id="ProtNLM"/>
    </source>
</evidence>
<dbReference type="PROSITE" id="PS50056">
    <property type="entry name" value="TYR_PHOSPHATASE_2"/>
    <property type="match status" value="1"/>
</dbReference>
<evidence type="ECO:0000259" key="4">
    <source>
        <dbReference type="PROSITE" id="PS50056"/>
    </source>
</evidence>
<dbReference type="InterPro" id="IPR029021">
    <property type="entry name" value="Prot-tyrosine_phosphatase-like"/>
</dbReference>
<dbReference type="SMART" id="SM00194">
    <property type="entry name" value="PTPc"/>
    <property type="match status" value="1"/>
</dbReference>
<feature type="compositionally biased region" description="Low complexity" evidence="2">
    <location>
        <begin position="791"/>
        <end position="804"/>
    </location>
</feature>
<sequence length="915" mass="100479">MLPSRSARNRFSAWRTSSRILVYDADSAAIPDNSNINGLLRKFKNDGYQGELAWLRGGFQSVWRERKELVDARPPTPEAEHDDDEDDHGESSSQGQGILRTRHLPSQAFCLSSTVLHNSSHSNLKRHPMQLKTSLPSSSSAHHPAANPFFDTIRQNVELSHGITERIPLRLPRRVRRRLDDLKPFPWLQRIAQRAGKAPPAADHPSSDPSSDDSSDEPLLGDSYADTLATQFYRIERAEQHRLMGIMEYHAKESGPVSDGHLVKATLFPYSITAGVEKGAKNRYRHIWPFEHARVKLQNNDDDYVNASYVQPLFTSKRYIATQGPLPATYVDFWTLCWEQNVHVIVMLTREVEGAMVKCGSYWSDQEYGPLRLRLVSTTGVVDAEEPTGFFTAHPSFPPRPTSSQQPSTPRKPHHFHKGDTIKRVFELTHTGYPSAAPRRITHLQYLDWADMNVPDDPRGVLGLIKQVNEAIAETQGQDQFEMKTTGPESGLDTTTGIASNALGRHSPILLHCSAGVGRTGGFIAVDAILDAIQRQIRTKHERKNEPSPSHLMDVQPADEGHSLATTPAPPKRSQQTLASGHVVHVPIADFPDFPFSTEMDMQVDDSDAPPPTEVSEASIDFPHDGMADHYKDTQRWAEKVGAETGYGQNFFDNTQLPQPSEPALGSSLESVGEVSMAPSSGDSSAPPTNMTISSMQGIQSSSSLATSISDGTPFAKASSLQVTTDHHRERTSSAPVPMGAVKPGLKRVGVPPSLKLGLGQLNANATNSTPAFPSLSTMHQDRFASIPPNSASAKSQSAEESVSGSGHPPRDSDDSDENGKASSKPPRPLHRDGSPVPLDISADPIWDIVKDMRQQRMSLCQSLRQYVFVHLAIIEGALMVLDEERNAEMGNGAAFASTIDTSRMRDRVVVVGVF</sequence>
<dbReference type="PANTHER" id="PTHR19134">
    <property type="entry name" value="RECEPTOR-TYPE TYROSINE-PROTEIN PHOSPHATASE"/>
    <property type="match status" value="1"/>
</dbReference>
<feature type="compositionally biased region" description="Low complexity" evidence="2">
    <location>
        <begin position="198"/>
        <end position="209"/>
    </location>
</feature>
<dbReference type="InterPro" id="IPR050348">
    <property type="entry name" value="Protein-Tyr_Phosphatase"/>
</dbReference>
<feature type="region of interest" description="Disordered" evidence="2">
    <location>
        <begin position="538"/>
        <end position="579"/>
    </location>
</feature>
<dbReference type="SUPFAM" id="SSF52799">
    <property type="entry name" value="(Phosphotyrosine protein) phosphatases II"/>
    <property type="match status" value="2"/>
</dbReference>
<feature type="region of interest" description="Disordered" evidence="2">
    <location>
        <begin position="783"/>
        <end position="839"/>
    </location>
</feature>
<dbReference type="InterPro" id="IPR003595">
    <property type="entry name" value="Tyr_Pase_cat"/>
</dbReference>
<comment type="similarity">
    <text evidence="1">Belongs to the protein-tyrosine phosphatase family. Non-receptor class subfamily.</text>
</comment>
<dbReference type="InterPro" id="IPR036873">
    <property type="entry name" value="Rhodanese-like_dom_sf"/>
</dbReference>
<feature type="region of interest" description="Disordered" evidence="2">
    <location>
        <begin position="656"/>
        <end position="747"/>
    </location>
</feature>
<reference evidence="5" key="1">
    <citation type="submission" date="2022-06" db="EMBL/GenBank/DDBJ databases">
        <title>Genome Sequence of Candolleomyces eurysporus.</title>
        <authorList>
            <person name="Buettner E."/>
        </authorList>
    </citation>
    <scope>NUCLEOTIDE SEQUENCE</scope>
    <source>
        <strain evidence="5">VTCC 930004</strain>
    </source>
</reference>
<dbReference type="Pfam" id="PF00102">
    <property type="entry name" value="Y_phosphatase"/>
    <property type="match status" value="2"/>
</dbReference>
<accession>A0A9W8MGE4</accession>
<comment type="caution">
    <text evidence="5">The sequence shown here is derived from an EMBL/GenBank/DDBJ whole genome shotgun (WGS) entry which is preliminary data.</text>
</comment>
<dbReference type="SMART" id="SM00404">
    <property type="entry name" value="PTPc_motif"/>
    <property type="match status" value="1"/>
</dbReference>
<protein>
    <recommendedName>
        <fullName evidence="7">Phosphatases II</fullName>
    </recommendedName>
</protein>
<feature type="compositionally biased region" description="Low complexity" evidence="2">
    <location>
        <begin position="693"/>
        <end position="710"/>
    </location>
</feature>
<feature type="domain" description="Tyrosine specific protein phosphatases" evidence="4">
    <location>
        <begin position="504"/>
        <end position="529"/>
    </location>
</feature>
<dbReference type="Gene3D" id="3.90.190.10">
    <property type="entry name" value="Protein tyrosine phosphatase superfamily"/>
    <property type="match status" value="2"/>
</dbReference>
<dbReference type="GO" id="GO:0004725">
    <property type="term" value="F:protein tyrosine phosphatase activity"/>
    <property type="evidence" value="ECO:0007669"/>
    <property type="project" value="InterPro"/>
</dbReference>
<dbReference type="PANTHER" id="PTHR19134:SF561">
    <property type="entry name" value="PROTEIN TYROSINE PHOSPHATASE 36E, ISOFORM A"/>
    <property type="match status" value="1"/>
</dbReference>
<evidence type="ECO:0000313" key="6">
    <source>
        <dbReference type="Proteomes" id="UP001140091"/>
    </source>
</evidence>
<feature type="region of interest" description="Disordered" evidence="2">
    <location>
        <begin position="193"/>
        <end position="220"/>
    </location>
</feature>
<feature type="region of interest" description="Disordered" evidence="2">
    <location>
        <begin position="69"/>
        <end position="97"/>
    </location>
</feature>
<dbReference type="AlphaFoldDB" id="A0A9W8MGE4"/>
<dbReference type="PROSITE" id="PS50055">
    <property type="entry name" value="TYR_PHOSPHATASE_PTP"/>
    <property type="match status" value="1"/>
</dbReference>
<dbReference type="EMBL" id="JANBPK010000919">
    <property type="protein sequence ID" value="KAJ2928882.1"/>
    <property type="molecule type" value="Genomic_DNA"/>
</dbReference>
<proteinExistence type="inferred from homology"/>
<evidence type="ECO:0000313" key="5">
    <source>
        <dbReference type="EMBL" id="KAJ2928882.1"/>
    </source>
</evidence>
<feature type="compositionally biased region" description="Polar residues" evidence="2">
    <location>
        <begin position="678"/>
        <end position="692"/>
    </location>
</feature>
<feature type="non-terminal residue" evidence="5">
    <location>
        <position position="1"/>
    </location>
</feature>
<dbReference type="InterPro" id="IPR000387">
    <property type="entry name" value="Tyr_Pase_dom"/>
</dbReference>
<feature type="region of interest" description="Disordered" evidence="2">
    <location>
        <begin position="603"/>
        <end position="625"/>
    </location>
</feature>
<dbReference type="PRINTS" id="PR00700">
    <property type="entry name" value="PRTYPHPHTASE"/>
</dbReference>
<dbReference type="Gene3D" id="3.40.250.10">
    <property type="entry name" value="Rhodanese-like domain"/>
    <property type="match status" value="1"/>
</dbReference>
<dbReference type="Proteomes" id="UP001140091">
    <property type="component" value="Unassembled WGS sequence"/>
</dbReference>
<name>A0A9W8MGE4_9AGAR</name>
<dbReference type="InterPro" id="IPR016130">
    <property type="entry name" value="Tyr_Pase_AS"/>
</dbReference>
<keyword evidence="6" id="KW-1185">Reference proteome</keyword>
<feature type="domain" description="Tyrosine-protein phosphatase" evidence="3">
    <location>
        <begin position="281"/>
        <end position="536"/>
    </location>
</feature>
<feature type="region of interest" description="Disordered" evidence="2">
    <location>
        <begin position="390"/>
        <end position="417"/>
    </location>
</feature>
<gene>
    <name evidence="5" type="ORF">H1R20_g8357</name>
</gene>
<evidence type="ECO:0000259" key="3">
    <source>
        <dbReference type="PROSITE" id="PS50055"/>
    </source>
</evidence>
<evidence type="ECO:0000256" key="1">
    <source>
        <dbReference type="ARBA" id="ARBA00009649"/>
    </source>
</evidence>
<dbReference type="OrthoDB" id="6058203at2759"/>
<dbReference type="InterPro" id="IPR000242">
    <property type="entry name" value="PTP_cat"/>
</dbReference>
<dbReference type="PROSITE" id="PS00383">
    <property type="entry name" value="TYR_PHOSPHATASE_1"/>
    <property type="match status" value="1"/>
</dbReference>